<reference evidence="7 8" key="1">
    <citation type="submission" date="2018-08" db="EMBL/GenBank/DDBJ databases">
        <title>Genomic investigation of the strawberry pathogen Phytophthora fragariae indicates pathogenicity is determined by transcriptional variation in three key races.</title>
        <authorList>
            <person name="Adams T.M."/>
            <person name="Armitage A.D."/>
            <person name="Sobczyk M.K."/>
            <person name="Bates H.J."/>
            <person name="Dunwell J.M."/>
            <person name="Nellist C.F."/>
            <person name="Harrison R.J."/>
        </authorList>
    </citation>
    <scope>NUCLEOTIDE SEQUENCE [LARGE SCALE GENOMIC DNA]</scope>
    <source>
        <strain evidence="6 8">BC-1</strain>
        <strain evidence="5 10">BC-23</strain>
        <strain evidence="3 9">NOV-71</strain>
        <strain evidence="2 7">NOV-9</strain>
        <strain evidence="4 11">ONT-3</strain>
    </source>
</reference>
<accession>A0A6A3F4N5</accession>
<dbReference type="Proteomes" id="UP000429523">
    <property type="component" value="Unassembled WGS sequence"/>
</dbReference>
<dbReference type="EMBL" id="QXGD01000529">
    <property type="protein sequence ID" value="KAE9235409.1"/>
    <property type="molecule type" value="Genomic_DNA"/>
</dbReference>
<evidence type="ECO:0000256" key="1">
    <source>
        <dbReference type="SAM" id="MobiDB-lite"/>
    </source>
</evidence>
<comment type="caution">
    <text evidence="2">The sequence shown here is derived from an EMBL/GenBank/DDBJ whole genome shotgun (WGS) entry which is preliminary data.</text>
</comment>
<feature type="compositionally biased region" description="Low complexity" evidence="1">
    <location>
        <begin position="100"/>
        <end position="129"/>
    </location>
</feature>
<dbReference type="EMBL" id="QXFZ01000488">
    <property type="protein sequence ID" value="KAE9114437.1"/>
    <property type="molecule type" value="Genomic_DNA"/>
</dbReference>
<protein>
    <submittedName>
        <fullName evidence="2">Uncharacterized protein</fullName>
    </submittedName>
</protein>
<evidence type="ECO:0000313" key="4">
    <source>
        <dbReference type="EMBL" id="KAE9116579.1"/>
    </source>
</evidence>
<dbReference type="Proteomes" id="UP000440367">
    <property type="component" value="Unassembled WGS sequence"/>
</dbReference>
<dbReference type="EMBL" id="QXGC01000450">
    <property type="protein sequence ID" value="KAE9234862.1"/>
    <property type="molecule type" value="Genomic_DNA"/>
</dbReference>
<evidence type="ECO:0000313" key="5">
    <source>
        <dbReference type="EMBL" id="KAE9234862.1"/>
    </source>
</evidence>
<evidence type="ECO:0000313" key="8">
    <source>
        <dbReference type="Proteomes" id="UP000440367"/>
    </source>
</evidence>
<organism evidence="2 7">
    <name type="scientific">Phytophthora fragariae</name>
    <dbReference type="NCBI Taxonomy" id="53985"/>
    <lineage>
        <taxon>Eukaryota</taxon>
        <taxon>Sar</taxon>
        <taxon>Stramenopiles</taxon>
        <taxon>Oomycota</taxon>
        <taxon>Peronosporomycetes</taxon>
        <taxon>Peronosporales</taxon>
        <taxon>Peronosporaceae</taxon>
        <taxon>Phytophthora</taxon>
    </lineage>
</organism>
<proteinExistence type="predicted"/>
<feature type="region of interest" description="Disordered" evidence="1">
    <location>
        <begin position="74"/>
        <end position="129"/>
    </location>
</feature>
<dbReference type="Proteomes" id="UP000476176">
    <property type="component" value="Unassembled WGS sequence"/>
</dbReference>
<dbReference type="Proteomes" id="UP000441208">
    <property type="component" value="Unassembled WGS sequence"/>
</dbReference>
<dbReference type="AlphaFoldDB" id="A0A6A3F4N5"/>
<dbReference type="EMBL" id="QXGF01000542">
    <property type="protein sequence ID" value="KAE8938670.1"/>
    <property type="molecule type" value="Genomic_DNA"/>
</dbReference>
<evidence type="ECO:0000313" key="6">
    <source>
        <dbReference type="EMBL" id="KAE9235409.1"/>
    </source>
</evidence>
<evidence type="ECO:0000313" key="10">
    <source>
        <dbReference type="Proteomes" id="UP000476176"/>
    </source>
</evidence>
<gene>
    <name evidence="6" type="ORF">PF002_g11542</name>
    <name evidence="5" type="ORF">PF004_g9278</name>
    <name evidence="3" type="ORF">PF007_g10376</name>
    <name evidence="2" type="ORF">PF009_g11452</name>
    <name evidence="4" type="ORF">PF010_g8918</name>
</gene>
<evidence type="ECO:0000313" key="11">
    <source>
        <dbReference type="Proteomes" id="UP000488956"/>
    </source>
</evidence>
<dbReference type="EMBL" id="QXFX01000416">
    <property type="protein sequence ID" value="KAE9116579.1"/>
    <property type="molecule type" value="Genomic_DNA"/>
</dbReference>
<feature type="compositionally biased region" description="Basic and acidic residues" evidence="1">
    <location>
        <begin position="78"/>
        <end position="92"/>
    </location>
</feature>
<evidence type="ECO:0000313" key="3">
    <source>
        <dbReference type="EMBL" id="KAE9114437.1"/>
    </source>
</evidence>
<sequence length="205" mass="22148">MRTTFTFEDDKELVQLASAHVDAGTRISWAGVAQRMRRADHSARGLQQHLRTLMKTWGTDIRLFPLSFFTQVQRPRGRPTEVTRQLRQDATQRQRRAAARRPTPATPALPAAPASPAPHSRSSAASTSSDFRVASTFSATTTSSAVCTPVRAPSALVARPRPAAATPEALIAASPSSLGSAPLLPRLLFLLARLLPPLTRLLVEG</sequence>
<name>A0A6A3F4N5_9STRA</name>
<evidence type="ECO:0000313" key="2">
    <source>
        <dbReference type="EMBL" id="KAE8938670.1"/>
    </source>
</evidence>
<evidence type="ECO:0000313" key="7">
    <source>
        <dbReference type="Proteomes" id="UP000429523"/>
    </source>
</evidence>
<evidence type="ECO:0000313" key="9">
    <source>
        <dbReference type="Proteomes" id="UP000441208"/>
    </source>
</evidence>
<dbReference type="Proteomes" id="UP000488956">
    <property type="component" value="Unassembled WGS sequence"/>
</dbReference>